<name>V2ZBP3_9FIRM</name>
<dbReference type="InterPro" id="IPR032531">
    <property type="entry name" value="DUF4956"/>
</dbReference>
<dbReference type="AlphaFoldDB" id="V2ZBP3"/>
<dbReference type="Proteomes" id="UP000018227">
    <property type="component" value="Unassembled WGS sequence"/>
</dbReference>
<dbReference type="STRING" id="592026.GCWU0000282_000695"/>
<feature type="transmembrane region" description="Helical" evidence="1">
    <location>
        <begin position="54"/>
        <end position="79"/>
    </location>
</feature>
<evidence type="ECO:0000313" key="3">
    <source>
        <dbReference type="Proteomes" id="UP000018227"/>
    </source>
</evidence>
<dbReference type="EMBL" id="ACIL03000005">
    <property type="protein sequence ID" value="ESL04345.1"/>
    <property type="molecule type" value="Genomic_DNA"/>
</dbReference>
<keyword evidence="1" id="KW-1133">Transmembrane helix</keyword>
<accession>V2ZBP3</accession>
<evidence type="ECO:0000313" key="2">
    <source>
        <dbReference type="EMBL" id="ESL04345.1"/>
    </source>
</evidence>
<reference evidence="2 3" key="1">
    <citation type="submission" date="2013-06" db="EMBL/GenBank/DDBJ databases">
        <authorList>
            <person name="Weinstock G."/>
            <person name="Sodergren E."/>
            <person name="Clifton S."/>
            <person name="Fulton L."/>
            <person name="Fulton B."/>
            <person name="Courtney L."/>
            <person name="Fronick C."/>
            <person name="Harrison M."/>
            <person name="Strong C."/>
            <person name="Farmer C."/>
            <person name="Delahaunty K."/>
            <person name="Markovic C."/>
            <person name="Hall O."/>
            <person name="Minx P."/>
            <person name="Tomlinson C."/>
            <person name="Mitreva M."/>
            <person name="Nelson J."/>
            <person name="Hou S."/>
            <person name="Wollam A."/>
            <person name="Pepin K.H."/>
            <person name="Johnson M."/>
            <person name="Bhonagiri V."/>
            <person name="Nash W.E."/>
            <person name="Warren W."/>
            <person name="Chinwalla A."/>
            <person name="Mardis E.R."/>
            <person name="Wilson R.K."/>
        </authorList>
    </citation>
    <scope>NUCLEOTIDE SEQUENCE [LARGE SCALE GENOMIC DNA]</scope>
    <source>
        <strain evidence="2 3">ATCC 51271</strain>
    </source>
</reference>
<dbReference type="Pfam" id="PF16316">
    <property type="entry name" value="DUF4956"/>
    <property type="match status" value="1"/>
</dbReference>
<dbReference type="RefSeq" id="WP_023353585.1">
    <property type="nucleotide sequence ID" value="NZ_KI535366.1"/>
</dbReference>
<dbReference type="OrthoDB" id="9803265at2"/>
<feature type="transmembrane region" description="Helical" evidence="1">
    <location>
        <begin position="99"/>
        <end position="132"/>
    </location>
</feature>
<protein>
    <recommendedName>
        <fullName evidence="4">DUF4956 domain-containing protein</fullName>
    </recommendedName>
</protein>
<keyword evidence="1" id="KW-0472">Membrane</keyword>
<gene>
    <name evidence="2" type="ORF">GCWU0000282_000695</name>
</gene>
<keyword evidence="3" id="KW-1185">Reference proteome</keyword>
<comment type="caution">
    <text evidence="2">The sequence shown here is derived from an EMBL/GenBank/DDBJ whole genome shotgun (WGS) entry which is preliminary data.</text>
</comment>
<dbReference type="eggNOG" id="COG1285">
    <property type="taxonomic scope" value="Bacteria"/>
</dbReference>
<sequence>MDIFSSIFSSGTTTTAVSPITVLICIGAALAIGIFLALVYTYRSRYTQSFVITLAMLPAVVSMVILLVNGNVGAGVAVAGTFGLVRFRSVPGTAKEIGAIFLAMTTGLAAGMGYVGYAAAFALIMGIVTLIYNKFGLGLIGGASLQKSLTITIPENLDYTDVFTETLGKYTKDARLLGVKTTNMGSLFKLNYDVTLKKEGIEKEFIDELRCKNGNLEIRLNRPGMGGEEL</sequence>
<keyword evidence="1" id="KW-0812">Transmembrane</keyword>
<evidence type="ECO:0000256" key="1">
    <source>
        <dbReference type="SAM" id="Phobius"/>
    </source>
</evidence>
<proteinExistence type="predicted"/>
<organism evidence="2 3">
    <name type="scientific">Catonella morbi ATCC 51271</name>
    <dbReference type="NCBI Taxonomy" id="592026"/>
    <lineage>
        <taxon>Bacteria</taxon>
        <taxon>Bacillati</taxon>
        <taxon>Bacillota</taxon>
        <taxon>Clostridia</taxon>
        <taxon>Lachnospirales</taxon>
        <taxon>Lachnospiraceae</taxon>
        <taxon>Catonella</taxon>
    </lineage>
</organism>
<dbReference type="HOGENOM" id="CLU_100966_1_0_9"/>
<feature type="transmembrane region" description="Helical" evidence="1">
    <location>
        <begin position="20"/>
        <end position="42"/>
    </location>
</feature>
<evidence type="ECO:0008006" key="4">
    <source>
        <dbReference type="Google" id="ProtNLM"/>
    </source>
</evidence>